<proteinExistence type="predicted"/>
<feature type="domain" description="Serine aminopeptidase S33" evidence="1">
    <location>
        <begin position="30"/>
        <end position="280"/>
    </location>
</feature>
<name>A0A6A6BGK0_9PEZI</name>
<evidence type="ECO:0000313" key="2">
    <source>
        <dbReference type="EMBL" id="KAF2141997.1"/>
    </source>
</evidence>
<reference evidence="2" key="1">
    <citation type="journal article" date="2020" name="Stud. Mycol.">
        <title>101 Dothideomycetes genomes: a test case for predicting lifestyles and emergence of pathogens.</title>
        <authorList>
            <person name="Haridas S."/>
            <person name="Albert R."/>
            <person name="Binder M."/>
            <person name="Bloem J."/>
            <person name="Labutti K."/>
            <person name="Salamov A."/>
            <person name="Andreopoulos B."/>
            <person name="Baker S."/>
            <person name="Barry K."/>
            <person name="Bills G."/>
            <person name="Bluhm B."/>
            <person name="Cannon C."/>
            <person name="Castanera R."/>
            <person name="Culley D."/>
            <person name="Daum C."/>
            <person name="Ezra D."/>
            <person name="Gonzalez J."/>
            <person name="Henrissat B."/>
            <person name="Kuo A."/>
            <person name="Liang C."/>
            <person name="Lipzen A."/>
            <person name="Lutzoni F."/>
            <person name="Magnuson J."/>
            <person name="Mondo S."/>
            <person name="Nolan M."/>
            <person name="Ohm R."/>
            <person name="Pangilinan J."/>
            <person name="Park H.-J."/>
            <person name="Ramirez L."/>
            <person name="Alfaro M."/>
            <person name="Sun H."/>
            <person name="Tritt A."/>
            <person name="Yoshinaga Y."/>
            <person name="Zwiers L.-H."/>
            <person name="Turgeon B."/>
            <person name="Goodwin S."/>
            <person name="Spatafora J."/>
            <person name="Crous P."/>
            <person name="Grigoriev I."/>
        </authorList>
    </citation>
    <scope>NUCLEOTIDE SEQUENCE</scope>
    <source>
        <strain evidence="2">CBS 121167</strain>
    </source>
</reference>
<dbReference type="RefSeq" id="XP_033397709.1">
    <property type="nucleotide sequence ID" value="XM_033538149.1"/>
</dbReference>
<sequence length="314" mass="34536">MAAAFTTEEGWHTTDDGVKLYTKTWKPTSEVKARVVFIHGFSDHCNAYGPLFPVLASYGIITYTFDQRGWGRSVQRPRDRGLTGPTKRVLADITSFMKALPPGSGVPLFLMGHSMGGAEILHYAVAGDNEVRSQIRGYIAEAPFVAVAKASRPSKGVVIAGRMAARVAPHRQMVQRLDPKLLSRDPEVQKQFEQDELCHDTGTLEGLSAMLDRAASLEVEAVRLEEGMGEGGKTRVWVGHGTEDGVCDCEPTRKVMEGWKVSDKTFKEYVGWYHKLHMEPGDDKKIFANDVAQWILSRSGPADGSAEGRTGSRL</sequence>
<gene>
    <name evidence="2" type="ORF">K452DRAFT_249750</name>
</gene>
<dbReference type="Pfam" id="PF12146">
    <property type="entry name" value="Hydrolase_4"/>
    <property type="match status" value="1"/>
</dbReference>
<dbReference type="PANTHER" id="PTHR11614">
    <property type="entry name" value="PHOSPHOLIPASE-RELATED"/>
    <property type="match status" value="1"/>
</dbReference>
<protein>
    <recommendedName>
        <fullName evidence="1">Serine aminopeptidase S33 domain-containing protein</fullName>
    </recommendedName>
</protein>
<dbReference type="GeneID" id="54295645"/>
<dbReference type="EMBL" id="ML995485">
    <property type="protein sequence ID" value="KAF2141997.1"/>
    <property type="molecule type" value="Genomic_DNA"/>
</dbReference>
<dbReference type="Gene3D" id="3.40.50.1820">
    <property type="entry name" value="alpha/beta hydrolase"/>
    <property type="match status" value="1"/>
</dbReference>
<dbReference type="InterPro" id="IPR029058">
    <property type="entry name" value="AB_hydrolase_fold"/>
</dbReference>
<dbReference type="SUPFAM" id="SSF53474">
    <property type="entry name" value="alpha/beta-Hydrolases"/>
    <property type="match status" value="1"/>
</dbReference>
<dbReference type="InterPro" id="IPR022742">
    <property type="entry name" value="Hydrolase_4"/>
</dbReference>
<dbReference type="InterPro" id="IPR051044">
    <property type="entry name" value="MAG_DAG_Lipase"/>
</dbReference>
<dbReference type="OrthoDB" id="10249433at2759"/>
<evidence type="ECO:0000259" key="1">
    <source>
        <dbReference type="Pfam" id="PF12146"/>
    </source>
</evidence>
<dbReference type="Proteomes" id="UP000799438">
    <property type="component" value="Unassembled WGS sequence"/>
</dbReference>
<dbReference type="AlphaFoldDB" id="A0A6A6BGK0"/>
<keyword evidence="3" id="KW-1185">Reference proteome</keyword>
<organism evidence="2 3">
    <name type="scientific">Aplosporella prunicola CBS 121167</name>
    <dbReference type="NCBI Taxonomy" id="1176127"/>
    <lineage>
        <taxon>Eukaryota</taxon>
        <taxon>Fungi</taxon>
        <taxon>Dikarya</taxon>
        <taxon>Ascomycota</taxon>
        <taxon>Pezizomycotina</taxon>
        <taxon>Dothideomycetes</taxon>
        <taxon>Dothideomycetes incertae sedis</taxon>
        <taxon>Botryosphaeriales</taxon>
        <taxon>Aplosporellaceae</taxon>
        <taxon>Aplosporella</taxon>
    </lineage>
</organism>
<accession>A0A6A6BGK0</accession>
<evidence type="ECO:0000313" key="3">
    <source>
        <dbReference type="Proteomes" id="UP000799438"/>
    </source>
</evidence>